<sequence length="162" mass="17655">MTDSEILATVMPSTPRRYAGLAMLALLGGLLVYIALATPPASLAWRFILLALGGLVLWMAELMRRATLHGVVLTRDELRTTNGRVLVRVEDMTGVVRGSFSLKPSNGFSVLTKISQEKAWAPGIWWRFGKRVGVGGVTAASQAKYMSEILAAMLAEKENNHQ</sequence>
<organism evidence="2 3">
    <name type="scientific">Profundibacter amoris</name>
    <dbReference type="NCBI Taxonomy" id="2171755"/>
    <lineage>
        <taxon>Bacteria</taxon>
        <taxon>Pseudomonadati</taxon>
        <taxon>Pseudomonadota</taxon>
        <taxon>Alphaproteobacteria</taxon>
        <taxon>Rhodobacterales</taxon>
        <taxon>Paracoccaceae</taxon>
        <taxon>Profundibacter</taxon>
    </lineage>
</organism>
<gene>
    <name evidence="2" type="ORF">BAR1_10655</name>
</gene>
<protein>
    <submittedName>
        <fullName evidence="2">Uncharacterized protein</fullName>
    </submittedName>
</protein>
<reference evidence="2 3" key="1">
    <citation type="submission" date="2018-09" db="EMBL/GenBank/DDBJ databases">
        <title>Profundibacter amoris BAR1 gen. nov., sp. nov., a new member of the Roseobacter clade isolated at Lokis Castle Vent Field on the Arctic Mid-Oceanic Ridge.</title>
        <authorList>
            <person name="Le Moine Bauer S."/>
            <person name="Sjoeberg A.G."/>
            <person name="L'Haridon S."/>
            <person name="Stokke R."/>
            <person name="Roalkvam I."/>
            <person name="Steen I.H."/>
            <person name="Dahle H."/>
        </authorList>
    </citation>
    <scope>NUCLEOTIDE SEQUENCE [LARGE SCALE GENOMIC DNA]</scope>
    <source>
        <strain evidence="2 3">BAR1</strain>
    </source>
</reference>
<dbReference type="RefSeq" id="WP_118943001.1">
    <property type="nucleotide sequence ID" value="NZ_CP032125.1"/>
</dbReference>
<keyword evidence="1" id="KW-0812">Transmembrane</keyword>
<dbReference type="EMBL" id="CP032125">
    <property type="protein sequence ID" value="AXX98345.1"/>
    <property type="molecule type" value="Genomic_DNA"/>
</dbReference>
<proteinExistence type="predicted"/>
<evidence type="ECO:0000256" key="1">
    <source>
        <dbReference type="SAM" id="Phobius"/>
    </source>
</evidence>
<keyword evidence="1" id="KW-1133">Transmembrane helix</keyword>
<feature type="transmembrane region" description="Helical" evidence="1">
    <location>
        <begin position="43"/>
        <end position="60"/>
    </location>
</feature>
<dbReference type="Proteomes" id="UP000261704">
    <property type="component" value="Chromosome"/>
</dbReference>
<name>A0A347UHL7_9RHOB</name>
<dbReference type="OrthoDB" id="7862519at2"/>
<keyword evidence="1" id="KW-0472">Membrane</keyword>
<evidence type="ECO:0000313" key="3">
    <source>
        <dbReference type="Proteomes" id="UP000261704"/>
    </source>
</evidence>
<accession>A0A347UHL7</accession>
<keyword evidence="3" id="KW-1185">Reference proteome</keyword>
<dbReference type="KEGG" id="pamo:BAR1_10655"/>
<feature type="transmembrane region" description="Helical" evidence="1">
    <location>
        <begin position="18"/>
        <end position="37"/>
    </location>
</feature>
<evidence type="ECO:0000313" key="2">
    <source>
        <dbReference type="EMBL" id="AXX98345.1"/>
    </source>
</evidence>
<dbReference type="AlphaFoldDB" id="A0A347UHL7"/>